<sequence length="199" mass="21627">MLYKAHRRRSTSNRTMKMNSTSAPRVAPAATNSIEKPVGIVAQNAPLPPLPVDAHPPPGLEPRPPAIQAAKTVIQHERIAEIPTVNVINKENKKGVYKAEPVQSKEQEGNNEVLPILGASPPMSVNYQTGEVKNKQSGIRTFLQSSGRLAVEDSDLTEGESTRRRDSLSCPNGLQELRYADGRSVMCLPGKNQVGVECE</sequence>
<proteinExistence type="predicted"/>
<feature type="compositionally biased region" description="Basic residues" evidence="1">
    <location>
        <begin position="1"/>
        <end position="11"/>
    </location>
</feature>
<feature type="region of interest" description="Disordered" evidence="1">
    <location>
        <begin position="1"/>
        <end position="65"/>
    </location>
</feature>
<dbReference type="EMBL" id="UYYB01020362">
    <property type="protein sequence ID" value="VDM71427.1"/>
    <property type="molecule type" value="Genomic_DNA"/>
</dbReference>
<feature type="compositionally biased region" description="Pro residues" evidence="1">
    <location>
        <begin position="46"/>
        <end position="65"/>
    </location>
</feature>
<reference evidence="2 3" key="1">
    <citation type="submission" date="2018-11" db="EMBL/GenBank/DDBJ databases">
        <authorList>
            <consortium name="Pathogen Informatics"/>
        </authorList>
    </citation>
    <scope>NUCLEOTIDE SEQUENCE [LARGE SCALE GENOMIC DNA]</scope>
</reference>
<protein>
    <submittedName>
        <fullName evidence="2">Uncharacterized protein</fullName>
    </submittedName>
</protein>
<evidence type="ECO:0000313" key="2">
    <source>
        <dbReference type="EMBL" id="VDM71427.1"/>
    </source>
</evidence>
<dbReference type="Proteomes" id="UP000270094">
    <property type="component" value="Unassembled WGS sequence"/>
</dbReference>
<organism evidence="2 3">
    <name type="scientific">Strongylus vulgaris</name>
    <name type="common">Blood worm</name>
    <dbReference type="NCBI Taxonomy" id="40348"/>
    <lineage>
        <taxon>Eukaryota</taxon>
        <taxon>Metazoa</taxon>
        <taxon>Ecdysozoa</taxon>
        <taxon>Nematoda</taxon>
        <taxon>Chromadorea</taxon>
        <taxon>Rhabditida</taxon>
        <taxon>Rhabditina</taxon>
        <taxon>Rhabditomorpha</taxon>
        <taxon>Strongyloidea</taxon>
        <taxon>Strongylidae</taxon>
        <taxon>Strongylus</taxon>
    </lineage>
</organism>
<feature type="compositionally biased region" description="Polar residues" evidence="1">
    <location>
        <begin position="12"/>
        <end position="23"/>
    </location>
</feature>
<evidence type="ECO:0000256" key="1">
    <source>
        <dbReference type="SAM" id="MobiDB-lite"/>
    </source>
</evidence>
<gene>
    <name evidence="2" type="ORF">SVUK_LOCUS6425</name>
</gene>
<dbReference type="OrthoDB" id="4473401at2759"/>
<accession>A0A3P7J4X7</accession>
<name>A0A3P7J4X7_STRVU</name>
<evidence type="ECO:0000313" key="3">
    <source>
        <dbReference type="Proteomes" id="UP000270094"/>
    </source>
</evidence>
<dbReference type="AlphaFoldDB" id="A0A3P7J4X7"/>
<keyword evidence="3" id="KW-1185">Reference proteome</keyword>